<evidence type="ECO:0000313" key="2">
    <source>
        <dbReference type="EMBL" id="TFV35952.1"/>
    </source>
</evidence>
<keyword evidence="1" id="KW-0812">Transmembrane</keyword>
<proteinExistence type="predicted"/>
<reference evidence="2 3" key="1">
    <citation type="submission" date="2019-03" db="EMBL/GenBank/DDBJ databases">
        <title>Bradyrhizobium strains diversity isolated from Chamaecrista fasciculata.</title>
        <authorList>
            <person name="Urquiaga M.C.O."/>
            <person name="Hungria M."/>
            <person name="Delamuta J.R.M."/>
        </authorList>
    </citation>
    <scope>NUCLEOTIDE SEQUENCE [LARGE SCALE GENOMIC DNA]</scope>
    <source>
        <strain evidence="2 3">CNPSo 3424</strain>
    </source>
</reference>
<feature type="transmembrane region" description="Helical" evidence="1">
    <location>
        <begin position="12"/>
        <end position="32"/>
    </location>
</feature>
<dbReference type="EMBL" id="SPQU01000012">
    <property type="protein sequence ID" value="TFV35952.1"/>
    <property type="molecule type" value="Genomic_DNA"/>
</dbReference>
<accession>A0A4Y9L280</accession>
<comment type="caution">
    <text evidence="2">The sequence shown here is derived from an EMBL/GenBank/DDBJ whole genome shotgun (WGS) entry which is preliminary data.</text>
</comment>
<organism evidence="2 3">
    <name type="scientific">Bradyrhizobium frederickii</name>
    <dbReference type="NCBI Taxonomy" id="2560054"/>
    <lineage>
        <taxon>Bacteria</taxon>
        <taxon>Pseudomonadati</taxon>
        <taxon>Pseudomonadota</taxon>
        <taxon>Alphaproteobacteria</taxon>
        <taxon>Hyphomicrobiales</taxon>
        <taxon>Nitrobacteraceae</taxon>
        <taxon>Bradyrhizobium</taxon>
    </lineage>
</organism>
<dbReference type="OrthoDB" id="7861438at2"/>
<dbReference type="Proteomes" id="UP000298225">
    <property type="component" value="Unassembled WGS sequence"/>
</dbReference>
<name>A0A4Y9L280_9BRAD</name>
<feature type="transmembrane region" description="Helical" evidence="1">
    <location>
        <begin position="38"/>
        <end position="56"/>
    </location>
</feature>
<dbReference type="RefSeq" id="WP_135170535.1">
    <property type="nucleotide sequence ID" value="NZ_SPQU01000012.1"/>
</dbReference>
<protein>
    <submittedName>
        <fullName evidence="2">Uncharacterized protein</fullName>
    </submittedName>
</protein>
<keyword evidence="1" id="KW-0472">Membrane</keyword>
<keyword evidence="1" id="KW-1133">Transmembrane helix</keyword>
<evidence type="ECO:0000256" key="1">
    <source>
        <dbReference type="SAM" id="Phobius"/>
    </source>
</evidence>
<gene>
    <name evidence="2" type="ORF">E4K66_24525</name>
</gene>
<keyword evidence="3" id="KW-1185">Reference proteome</keyword>
<evidence type="ECO:0000313" key="3">
    <source>
        <dbReference type="Proteomes" id="UP000298225"/>
    </source>
</evidence>
<dbReference type="AlphaFoldDB" id="A0A4Y9L280"/>
<sequence>MEEMRRIAFETVLRACGFASLAIFCVMIGLSFLPRSAFQAGGFLSLIMTLVLLLKAEEARTKDHRRTEMWLYLPKDRRPPQPHAQKTVSAVMRETYLVFAYWSALVSVVMWIVAMGFSVLEL</sequence>
<feature type="transmembrane region" description="Helical" evidence="1">
    <location>
        <begin position="96"/>
        <end position="120"/>
    </location>
</feature>